<evidence type="ECO:0000313" key="3">
    <source>
        <dbReference type="Proteomes" id="UP001171916"/>
    </source>
</evidence>
<organism evidence="2 3">
    <name type="scientific">Algoriphagus sediminis</name>
    <dbReference type="NCBI Taxonomy" id="3057113"/>
    <lineage>
        <taxon>Bacteria</taxon>
        <taxon>Pseudomonadati</taxon>
        <taxon>Bacteroidota</taxon>
        <taxon>Cytophagia</taxon>
        <taxon>Cytophagales</taxon>
        <taxon>Cyclobacteriaceae</taxon>
        <taxon>Algoriphagus</taxon>
    </lineage>
</organism>
<evidence type="ECO:0008006" key="4">
    <source>
        <dbReference type="Google" id="ProtNLM"/>
    </source>
</evidence>
<dbReference type="InterPro" id="IPR017853">
    <property type="entry name" value="GH"/>
</dbReference>
<feature type="chain" id="PRO_5046747070" description="Glycoside hydrolase family 5 domain-containing protein" evidence="1">
    <location>
        <begin position="20"/>
        <end position="486"/>
    </location>
</feature>
<gene>
    <name evidence="2" type="ORF">QVH07_06305</name>
</gene>
<comment type="caution">
    <text evidence="2">The sequence shown here is derived from an EMBL/GenBank/DDBJ whole genome shotgun (WGS) entry which is preliminary data.</text>
</comment>
<dbReference type="RefSeq" id="WP_289999308.1">
    <property type="nucleotide sequence ID" value="NZ_JAUEPH010000002.1"/>
</dbReference>
<dbReference type="SUPFAM" id="SSF51445">
    <property type="entry name" value="(Trans)glycosidases"/>
    <property type="match status" value="1"/>
</dbReference>
<dbReference type="Proteomes" id="UP001171916">
    <property type="component" value="Unassembled WGS sequence"/>
</dbReference>
<sequence>MKKFTVLLCLVCSHFGASAQEPIKLLEANPHYFEYKGEPLVLVTSAEHYGALINTAFDFETYLKTLKRDGMNYTRIFMGSYFEIPGDSFGIKHNTLAPDNGEVLVPWEMKEENGQIKYNWAIYNPRYFERLHEFMSLAQELDIIVEVTFFSSIYRDEHWDISPQNPKNRLNAETKELDRRLVHTLENGELLSLQKGYVQKIVQELNSYDNFFFEIQNEPWSDRGLGVLNLMNLYVTDGPDWTQEVDYADQLSLDWQNAMVETIVSTESELPQKHLIAQNFTNFKAPLFDVHPEVSIVNFHYNWPESAEWNYHLDKVIGFDESGFAGNEDWVYRRQAWAFMMSGGGLFNHLDYSFFVGKEDGTGINEAPGGGSPEFRKEMKILSDFLHSLNLENSIPAKNRIKASPGLLAFALEDGDGGIAVYAIEAGKRDSSVSLEIDPGKYEVHFLDPISGEKKLITTAEISADELVLTMSLEKGEGLFHVKRKK</sequence>
<feature type="signal peptide" evidence="1">
    <location>
        <begin position="1"/>
        <end position="19"/>
    </location>
</feature>
<dbReference type="Gene3D" id="3.20.20.80">
    <property type="entry name" value="Glycosidases"/>
    <property type="match status" value="1"/>
</dbReference>
<evidence type="ECO:0000313" key="2">
    <source>
        <dbReference type="EMBL" id="MDN3203751.1"/>
    </source>
</evidence>
<name>A0ABT7YB49_9BACT</name>
<keyword evidence="3" id="KW-1185">Reference proteome</keyword>
<reference evidence="2" key="1">
    <citation type="submission" date="2023-06" db="EMBL/GenBank/DDBJ databases">
        <title>Robiginitalea aurantiacus sp. nov. and Algoriphagus sediminis sp. nov., isolated from coastal sediment.</title>
        <authorList>
            <person name="Zhou Z.Y."/>
            <person name="An J."/>
            <person name="Jia Y.W."/>
            <person name="Du Z.J."/>
        </authorList>
    </citation>
    <scope>NUCLEOTIDE SEQUENCE</scope>
    <source>
        <strain evidence="2">C2-7</strain>
    </source>
</reference>
<evidence type="ECO:0000256" key="1">
    <source>
        <dbReference type="SAM" id="SignalP"/>
    </source>
</evidence>
<dbReference type="EMBL" id="JAUEPH010000002">
    <property type="protein sequence ID" value="MDN3203751.1"/>
    <property type="molecule type" value="Genomic_DNA"/>
</dbReference>
<keyword evidence="1" id="KW-0732">Signal</keyword>
<accession>A0ABT7YB49</accession>
<proteinExistence type="predicted"/>
<protein>
    <recommendedName>
        <fullName evidence="4">Glycoside hydrolase family 5 domain-containing protein</fullName>
    </recommendedName>
</protein>